<evidence type="ECO:0000313" key="2">
    <source>
        <dbReference type="EMBL" id="QDG49762.1"/>
    </source>
</evidence>
<evidence type="ECO:0000256" key="1">
    <source>
        <dbReference type="SAM" id="MobiDB-lite"/>
    </source>
</evidence>
<proteinExistence type="predicted"/>
<accession>A0A5B8Y3H4</accession>
<accession>A0A4Y6PN82</accession>
<name>A0A4Y6PN82_PERCE</name>
<keyword evidence="3" id="KW-1185">Reference proteome</keyword>
<feature type="compositionally biased region" description="Acidic residues" evidence="1">
    <location>
        <begin position="243"/>
        <end position="258"/>
    </location>
</feature>
<gene>
    <name evidence="2" type="ORF">FIV42_03120</name>
</gene>
<evidence type="ECO:0000313" key="3">
    <source>
        <dbReference type="Proteomes" id="UP000315995"/>
    </source>
</evidence>
<organism evidence="2 3">
    <name type="scientific">Persicimonas caeni</name>
    <dbReference type="NCBI Taxonomy" id="2292766"/>
    <lineage>
        <taxon>Bacteria</taxon>
        <taxon>Deltaproteobacteria</taxon>
        <taxon>Bradymonadales</taxon>
        <taxon>Bradymonadaceae</taxon>
        <taxon>Persicimonas</taxon>
    </lineage>
</organism>
<feature type="region of interest" description="Disordered" evidence="1">
    <location>
        <begin position="232"/>
        <end position="258"/>
    </location>
</feature>
<reference evidence="2 3" key="1">
    <citation type="submission" date="2019-06" db="EMBL/GenBank/DDBJ databases">
        <title>Persicimonas caeni gen. nov., sp. nov., a predatory bacterium isolated from solar saltern.</title>
        <authorList>
            <person name="Wang S."/>
        </authorList>
    </citation>
    <scope>NUCLEOTIDE SEQUENCE [LARGE SCALE GENOMIC DNA]</scope>
    <source>
        <strain evidence="2 3">YN101</strain>
    </source>
</reference>
<sequence length="258" mass="28342">MTNQFTQKTVSRLRRGSLLRDVLLSNRDSVRPDLQTRVSPEYVDLLIGMKEQTADELDRQAKIVREAALELTAEMQDDDPAREERDVAVDQLYGLAVQTRPSIESAFGVERVSVYGLAGKTPRTPSELSEFVGNAVHLMRTEPAEATNALGVSVRTEAVADVLQPALDELDGHIAQVEAERQELISAYNRRDRALANFDAVFDLAADLADRVYRLAGRDDLADQLATRLRQIDGSGDAAPTDADPDVNPTEDEEPVGA</sequence>
<dbReference type="Proteomes" id="UP000315995">
    <property type="component" value="Chromosome"/>
</dbReference>
<dbReference type="RefSeq" id="WP_141196259.1">
    <property type="nucleotide sequence ID" value="NZ_CP041186.1"/>
</dbReference>
<protein>
    <submittedName>
        <fullName evidence="2">Uncharacterized protein</fullName>
    </submittedName>
</protein>
<dbReference type="OrthoDB" id="5512334at2"/>
<dbReference type="AlphaFoldDB" id="A0A4Y6PN82"/>
<dbReference type="EMBL" id="CP041186">
    <property type="protein sequence ID" value="QDG49762.1"/>
    <property type="molecule type" value="Genomic_DNA"/>
</dbReference>